<evidence type="ECO:0000313" key="2">
    <source>
        <dbReference type="EMBL" id="KAF4612837.1"/>
    </source>
</evidence>
<dbReference type="Proteomes" id="UP000566819">
    <property type="component" value="Unassembled WGS sequence"/>
</dbReference>
<organism evidence="2 3">
    <name type="scientific">Cudoniella acicularis</name>
    <dbReference type="NCBI Taxonomy" id="354080"/>
    <lineage>
        <taxon>Eukaryota</taxon>
        <taxon>Fungi</taxon>
        <taxon>Dikarya</taxon>
        <taxon>Ascomycota</taxon>
        <taxon>Pezizomycotina</taxon>
        <taxon>Leotiomycetes</taxon>
        <taxon>Helotiales</taxon>
        <taxon>Tricladiaceae</taxon>
        <taxon>Cudoniella</taxon>
    </lineage>
</organism>
<evidence type="ECO:0000256" key="1">
    <source>
        <dbReference type="SAM" id="MobiDB-lite"/>
    </source>
</evidence>
<feature type="compositionally biased region" description="Polar residues" evidence="1">
    <location>
        <begin position="352"/>
        <end position="368"/>
    </location>
</feature>
<feature type="region of interest" description="Disordered" evidence="1">
    <location>
        <begin position="1"/>
        <end position="41"/>
    </location>
</feature>
<dbReference type="AlphaFoldDB" id="A0A8H4VKD8"/>
<feature type="region of interest" description="Disordered" evidence="1">
    <location>
        <begin position="336"/>
        <end position="403"/>
    </location>
</feature>
<feature type="compositionally biased region" description="Basic and acidic residues" evidence="1">
    <location>
        <begin position="1"/>
        <end position="15"/>
    </location>
</feature>
<accession>A0A8H4VKD8</accession>
<name>A0A8H4VKD8_9HELO</name>
<protein>
    <submittedName>
        <fullName evidence="2">Uncharacterized protein</fullName>
    </submittedName>
</protein>
<proteinExistence type="predicted"/>
<keyword evidence="3" id="KW-1185">Reference proteome</keyword>
<sequence length="403" mass="45659">MNPQDDKTKPEKRLASQEAPEPGSLPIRTSPQGPPSKRLRKATNSKELETILDFLDLPYQPLRDLFSIQSQLGPSITGITQSASDSWSWRDIKRVDVLDDVSPVAYLEEFHQIFSLNIRNHPLALPPPQLPDIDLYICSEKHAEIFLQKTVCPRVNIALQMIFDKFTSQRGDEKLSLFERLPGFNHRPVYSPGLRSGSSSKNNAMVPDLWCHSFSDLMQKDPPFLVGDVKLHRKWNSSLRRSGNNDYEICYRSALAQVNFYMVIKKLMSAFIMTEREAVRVERVPGWSGWLKVSKPFVGPRDMSIALMGLCFEACSANMSHTEPAGKTKEVLSDAHYPREETEPPSSSPKPNQSTASYSPSIPDQSSPLPLRQKLERRIKQDDTDLDEYVSRSSLDSELHDAM</sequence>
<feature type="compositionally biased region" description="Basic and acidic residues" evidence="1">
    <location>
        <begin position="373"/>
        <end position="383"/>
    </location>
</feature>
<gene>
    <name evidence="2" type="ORF">G7Y89_g15535</name>
</gene>
<dbReference type="EMBL" id="JAAMPI010002475">
    <property type="protein sequence ID" value="KAF4612837.1"/>
    <property type="molecule type" value="Genomic_DNA"/>
</dbReference>
<comment type="caution">
    <text evidence="2">The sequence shown here is derived from an EMBL/GenBank/DDBJ whole genome shotgun (WGS) entry which is preliminary data.</text>
</comment>
<reference evidence="2 3" key="1">
    <citation type="submission" date="2020-03" db="EMBL/GenBank/DDBJ databases">
        <title>Draft Genome Sequence of Cudoniella acicularis.</title>
        <authorList>
            <person name="Buettner E."/>
            <person name="Kellner H."/>
        </authorList>
    </citation>
    <scope>NUCLEOTIDE SEQUENCE [LARGE SCALE GENOMIC DNA]</scope>
    <source>
        <strain evidence="2 3">DSM 108380</strain>
    </source>
</reference>
<evidence type="ECO:0000313" key="3">
    <source>
        <dbReference type="Proteomes" id="UP000566819"/>
    </source>
</evidence>